<accession>A0A0C3RP96</accession>
<reference evidence="2 3" key="1">
    <citation type="journal article" date="2014" name="PLoS Genet.">
        <title>Analysis of the Phlebiopsis gigantea genome, transcriptome and secretome provides insight into its pioneer colonization strategies of wood.</title>
        <authorList>
            <person name="Hori C."/>
            <person name="Ishida T."/>
            <person name="Igarashi K."/>
            <person name="Samejima M."/>
            <person name="Suzuki H."/>
            <person name="Master E."/>
            <person name="Ferreira P."/>
            <person name="Ruiz-Duenas F.J."/>
            <person name="Held B."/>
            <person name="Canessa P."/>
            <person name="Larrondo L.F."/>
            <person name="Schmoll M."/>
            <person name="Druzhinina I.S."/>
            <person name="Kubicek C.P."/>
            <person name="Gaskell J.A."/>
            <person name="Kersten P."/>
            <person name="St John F."/>
            <person name="Glasner J."/>
            <person name="Sabat G."/>
            <person name="Splinter BonDurant S."/>
            <person name="Syed K."/>
            <person name="Yadav J."/>
            <person name="Mgbeahuruike A.C."/>
            <person name="Kovalchuk A."/>
            <person name="Asiegbu F.O."/>
            <person name="Lackner G."/>
            <person name="Hoffmeister D."/>
            <person name="Rencoret J."/>
            <person name="Gutierrez A."/>
            <person name="Sun H."/>
            <person name="Lindquist E."/>
            <person name="Barry K."/>
            <person name="Riley R."/>
            <person name="Grigoriev I.V."/>
            <person name="Henrissat B."/>
            <person name="Kues U."/>
            <person name="Berka R.M."/>
            <person name="Martinez A.T."/>
            <person name="Covert S.F."/>
            <person name="Blanchette R.A."/>
            <person name="Cullen D."/>
        </authorList>
    </citation>
    <scope>NUCLEOTIDE SEQUENCE [LARGE SCALE GENOMIC DNA]</scope>
    <source>
        <strain evidence="2 3">11061_1 CR5-6</strain>
    </source>
</reference>
<evidence type="ECO:0000256" key="1">
    <source>
        <dbReference type="SAM" id="MobiDB-lite"/>
    </source>
</evidence>
<feature type="compositionally biased region" description="Acidic residues" evidence="1">
    <location>
        <begin position="806"/>
        <end position="819"/>
    </location>
</feature>
<dbReference type="EMBL" id="KN840850">
    <property type="protein sequence ID" value="KIP01241.1"/>
    <property type="molecule type" value="Genomic_DNA"/>
</dbReference>
<name>A0A0C3RP96_PHLG1</name>
<organism evidence="2 3">
    <name type="scientific">Phlebiopsis gigantea (strain 11061_1 CR5-6)</name>
    <name type="common">White-rot fungus</name>
    <name type="synonym">Peniophora gigantea</name>
    <dbReference type="NCBI Taxonomy" id="745531"/>
    <lineage>
        <taxon>Eukaryota</taxon>
        <taxon>Fungi</taxon>
        <taxon>Dikarya</taxon>
        <taxon>Basidiomycota</taxon>
        <taxon>Agaricomycotina</taxon>
        <taxon>Agaricomycetes</taxon>
        <taxon>Polyporales</taxon>
        <taxon>Phanerochaetaceae</taxon>
        <taxon>Phlebiopsis</taxon>
    </lineage>
</organism>
<sequence length="819" mass="92738">MPNKHRLHATLSVALPSLSLVINHSYLLFAPKLITYWFMNATECYLPKALGYKVFASAITISWAYRSRQYTERKQETARKMIQELMKTTVKQLFLEYDNLTQVGFLRMEDGEKEILLQKSDIVEVAEISALPQLESPQPQAVYITISKHQQAAVQALFRMRRVEKKVFRTSDWKHAVQTTGLASTMLNIALEEAGPFELAYPHLADSAWLYGHCRSDLLSDQELKDTENAWQKQIDTTNMLNYPHAAIELLRRFQMFPGLIPSFSSSDSIFCFTTPQDFSRSWQLWLRSGLIHIETLVDKEHIPSILGHLNNPERWGNLDPSTLPHAVLVMFQRTKQLKQYGTNFKKYLRSVKERTYEPPVFSATFTPPHIPASVQDAWAQLPTPISLLTPDSNLENILHPLTVKTASPIPWTSVFKCSNSECDSLPLSDQRRCVRYIAVERNSSAKQYLDAVLTCAPEDDYMLPLHPKPGYTPRNFHPDKDLHLPALTTRLDCLIGPCKRDVSILIDRKQPMMVAGIVQNAYGPQGLQEAVQRHGEVCGKGLIRGSTKEQFAYGVIIPRGKRLPAGGAIADTYRFYDDKQADMAADPEIRVGTLFDHATDAVSLHEVVSLFAPSVCSNITRKMEHSGLNSFGGLGATICYSSNYITTQHQDKDCQHAITDQLEKICLPDKFNFALLEWGVYFVTEPGNVWWWNSADVHGTIMPCQSTLKNGVPFRHQDGTIEILPCKSTGKHSGARAKDSKKARANRQLYSNIDAIKAAWNAEEDNGMDMDEVRNEDDLSDDDEDSDYVYEPITSSDSIEYTSQEAEDTDEEMEWQKI</sequence>
<proteinExistence type="predicted"/>
<protein>
    <submittedName>
        <fullName evidence="2">Uncharacterized protein</fullName>
    </submittedName>
</protein>
<evidence type="ECO:0000313" key="3">
    <source>
        <dbReference type="Proteomes" id="UP000053257"/>
    </source>
</evidence>
<gene>
    <name evidence="2" type="ORF">PHLGIDRAFT_17335</name>
</gene>
<dbReference type="HOGENOM" id="CLU_345153_0_0_1"/>
<feature type="compositionally biased region" description="Acidic residues" evidence="1">
    <location>
        <begin position="779"/>
        <end position="789"/>
    </location>
</feature>
<keyword evidence="3" id="KW-1185">Reference proteome</keyword>
<evidence type="ECO:0000313" key="2">
    <source>
        <dbReference type="EMBL" id="KIP01241.1"/>
    </source>
</evidence>
<feature type="region of interest" description="Disordered" evidence="1">
    <location>
        <begin position="768"/>
        <end position="819"/>
    </location>
</feature>
<feature type="compositionally biased region" description="Polar residues" evidence="1">
    <location>
        <begin position="794"/>
        <end position="805"/>
    </location>
</feature>
<dbReference type="OrthoDB" id="2803449at2759"/>
<dbReference type="AlphaFoldDB" id="A0A0C3RP96"/>
<dbReference type="Proteomes" id="UP000053257">
    <property type="component" value="Unassembled WGS sequence"/>
</dbReference>